<name>A0A822ZIP4_NELNU</name>
<proteinExistence type="predicted"/>
<keyword evidence="1" id="KW-0472">Membrane</keyword>
<protein>
    <submittedName>
        <fullName evidence="2">Uncharacterized protein</fullName>
    </submittedName>
</protein>
<evidence type="ECO:0000256" key="1">
    <source>
        <dbReference type="SAM" id="Phobius"/>
    </source>
</evidence>
<evidence type="ECO:0000313" key="2">
    <source>
        <dbReference type="EMBL" id="DAD41568.1"/>
    </source>
</evidence>
<keyword evidence="1" id="KW-0812">Transmembrane</keyword>
<dbReference type="EMBL" id="DUZY01000005">
    <property type="protein sequence ID" value="DAD41568.1"/>
    <property type="molecule type" value="Genomic_DNA"/>
</dbReference>
<feature type="transmembrane region" description="Helical" evidence="1">
    <location>
        <begin position="12"/>
        <end position="30"/>
    </location>
</feature>
<keyword evidence="1" id="KW-1133">Transmembrane helix</keyword>
<reference evidence="2 3" key="1">
    <citation type="journal article" date="2020" name="Mol. Biol. Evol.">
        <title>Distinct Expression and Methylation Patterns for Genes with Different Fates following a Single Whole-Genome Duplication in Flowering Plants.</title>
        <authorList>
            <person name="Shi T."/>
            <person name="Rahmani R.S."/>
            <person name="Gugger P.F."/>
            <person name="Wang M."/>
            <person name="Li H."/>
            <person name="Zhang Y."/>
            <person name="Li Z."/>
            <person name="Wang Q."/>
            <person name="Van de Peer Y."/>
            <person name="Marchal K."/>
            <person name="Chen J."/>
        </authorList>
    </citation>
    <scope>NUCLEOTIDE SEQUENCE [LARGE SCALE GENOMIC DNA]</scope>
    <source>
        <tissue evidence="2">Leaf</tissue>
    </source>
</reference>
<comment type="caution">
    <text evidence="2">The sequence shown here is derived from an EMBL/GenBank/DDBJ whole genome shotgun (WGS) entry which is preliminary data.</text>
</comment>
<organism evidence="2 3">
    <name type="scientific">Nelumbo nucifera</name>
    <name type="common">Sacred lotus</name>
    <dbReference type="NCBI Taxonomy" id="4432"/>
    <lineage>
        <taxon>Eukaryota</taxon>
        <taxon>Viridiplantae</taxon>
        <taxon>Streptophyta</taxon>
        <taxon>Embryophyta</taxon>
        <taxon>Tracheophyta</taxon>
        <taxon>Spermatophyta</taxon>
        <taxon>Magnoliopsida</taxon>
        <taxon>Proteales</taxon>
        <taxon>Nelumbonaceae</taxon>
        <taxon>Nelumbo</taxon>
    </lineage>
</organism>
<accession>A0A822ZIP4</accession>
<gene>
    <name evidence="2" type="ORF">HUJ06_015891</name>
</gene>
<evidence type="ECO:0000313" key="3">
    <source>
        <dbReference type="Proteomes" id="UP000607653"/>
    </source>
</evidence>
<sequence>MLEAETEKQHLFVLLFFVIFSLYMVDLSIVKLNPHGYVFDLCPYFPIWH</sequence>
<dbReference type="Proteomes" id="UP000607653">
    <property type="component" value="Unassembled WGS sequence"/>
</dbReference>
<dbReference type="AlphaFoldDB" id="A0A822ZIP4"/>
<keyword evidence="3" id="KW-1185">Reference proteome</keyword>